<dbReference type="PROSITE" id="PS50931">
    <property type="entry name" value="HTH_LYSR"/>
    <property type="match status" value="1"/>
</dbReference>
<evidence type="ECO:0000313" key="7">
    <source>
        <dbReference type="Proteomes" id="UP000325212"/>
    </source>
</evidence>
<dbReference type="SUPFAM" id="SSF46785">
    <property type="entry name" value="Winged helix' DNA-binding domain"/>
    <property type="match status" value="1"/>
</dbReference>
<protein>
    <submittedName>
        <fullName evidence="6">HTH-type transcriptional regulator YwbI</fullName>
    </submittedName>
</protein>
<dbReference type="PANTHER" id="PTHR30419">
    <property type="entry name" value="HTH-TYPE TRANSCRIPTIONAL REGULATOR YBHD"/>
    <property type="match status" value="1"/>
</dbReference>
<dbReference type="EMBL" id="BJLA01000016">
    <property type="protein sequence ID" value="GEA32819.1"/>
    <property type="molecule type" value="Genomic_DNA"/>
</dbReference>
<dbReference type="GO" id="GO:0003700">
    <property type="term" value="F:DNA-binding transcription factor activity"/>
    <property type="evidence" value="ECO:0007669"/>
    <property type="project" value="InterPro"/>
</dbReference>
<dbReference type="GO" id="GO:0005829">
    <property type="term" value="C:cytosol"/>
    <property type="evidence" value="ECO:0007669"/>
    <property type="project" value="TreeGrafter"/>
</dbReference>
<dbReference type="Gene3D" id="3.40.190.290">
    <property type="match status" value="1"/>
</dbReference>
<dbReference type="SUPFAM" id="SSF53850">
    <property type="entry name" value="Periplasmic binding protein-like II"/>
    <property type="match status" value="1"/>
</dbReference>
<evidence type="ECO:0000256" key="4">
    <source>
        <dbReference type="ARBA" id="ARBA00023163"/>
    </source>
</evidence>
<dbReference type="CDD" id="cd05466">
    <property type="entry name" value="PBP2_LTTR_substrate"/>
    <property type="match status" value="1"/>
</dbReference>
<keyword evidence="3" id="KW-0238">DNA-binding</keyword>
<sequence length="294" mass="33697">MNTKDLKSFLKVCEYKSISKAAQFLYVTPQGLSKSIKNIENELGVELFSRTPQGIVLNEYGKLLEKKASNIIKEMESIFDINDEANNQKETIKLASTYGVLSYLSIDFIREFNKIYPDIIVTTAEFPDSPVENAVWNEIQDIGFIAGPVDAIKFNAIFLKSFKHCLVVEKNNQLAKKEKLSYIDLKDEPIILESREFKAYTNNINKFLKHGVNINIVFETSEIDFAHKLASMNKGIAITVDFAAKENHYENTVVIPFEDENNTWDIYMITKKDRPISEAGQTFINYVIEYLKDK</sequence>
<dbReference type="Pfam" id="PF03466">
    <property type="entry name" value="LysR_substrate"/>
    <property type="match status" value="1"/>
</dbReference>
<dbReference type="InterPro" id="IPR036388">
    <property type="entry name" value="WH-like_DNA-bd_sf"/>
</dbReference>
<comment type="similarity">
    <text evidence="1">Belongs to the LysR transcriptional regulatory family.</text>
</comment>
<dbReference type="AlphaFoldDB" id="A0AAV3W3Y5"/>
<evidence type="ECO:0000256" key="3">
    <source>
        <dbReference type="ARBA" id="ARBA00023125"/>
    </source>
</evidence>
<accession>A0AAV3W3Y5</accession>
<dbReference type="InterPro" id="IPR005119">
    <property type="entry name" value="LysR_subst-bd"/>
</dbReference>
<proteinExistence type="inferred from homology"/>
<dbReference type="InterPro" id="IPR050950">
    <property type="entry name" value="HTH-type_LysR_regulators"/>
</dbReference>
<comment type="caution">
    <text evidence="6">The sequence shown here is derived from an EMBL/GenBank/DDBJ whole genome shotgun (WGS) entry which is preliminary data.</text>
</comment>
<keyword evidence="4" id="KW-0804">Transcription</keyword>
<feature type="domain" description="HTH lysR-type" evidence="5">
    <location>
        <begin position="1"/>
        <end position="58"/>
    </location>
</feature>
<dbReference type="Gene3D" id="1.10.10.10">
    <property type="entry name" value="Winged helix-like DNA-binding domain superfamily/Winged helix DNA-binding domain"/>
    <property type="match status" value="1"/>
</dbReference>
<keyword evidence="2" id="KW-0805">Transcription regulation</keyword>
<evidence type="ECO:0000256" key="1">
    <source>
        <dbReference type="ARBA" id="ARBA00009437"/>
    </source>
</evidence>
<dbReference type="PANTHER" id="PTHR30419:SF8">
    <property type="entry name" value="NITROGEN ASSIMILATION TRANSCRIPTIONAL ACTIVATOR-RELATED"/>
    <property type="match status" value="1"/>
</dbReference>
<dbReference type="InterPro" id="IPR036390">
    <property type="entry name" value="WH_DNA-bd_sf"/>
</dbReference>
<dbReference type="Proteomes" id="UP000325212">
    <property type="component" value="Unassembled WGS sequence"/>
</dbReference>
<dbReference type="InterPro" id="IPR000847">
    <property type="entry name" value="LysR_HTH_N"/>
</dbReference>
<dbReference type="GO" id="GO:0003677">
    <property type="term" value="F:DNA binding"/>
    <property type="evidence" value="ECO:0007669"/>
    <property type="project" value="UniProtKB-KW"/>
</dbReference>
<evidence type="ECO:0000313" key="6">
    <source>
        <dbReference type="EMBL" id="GEA32819.1"/>
    </source>
</evidence>
<organism evidence="6 7">
    <name type="scientific">Clostridium diolis</name>
    <dbReference type="NCBI Taxonomy" id="223919"/>
    <lineage>
        <taxon>Bacteria</taxon>
        <taxon>Bacillati</taxon>
        <taxon>Bacillota</taxon>
        <taxon>Clostridia</taxon>
        <taxon>Eubacteriales</taxon>
        <taxon>Clostridiaceae</taxon>
        <taxon>Clostridium</taxon>
    </lineage>
</organism>
<keyword evidence="7" id="KW-1185">Reference proteome</keyword>
<dbReference type="Pfam" id="PF00126">
    <property type="entry name" value="HTH_1"/>
    <property type="match status" value="1"/>
</dbReference>
<dbReference type="RefSeq" id="WP_039773715.1">
    <property type="nucleotide sequence ID" value="NZ_BJLA01000016.1"/>
</dbReference>
<name>A0AAV3W3Y5_9CLOT</name>
<gene>
    <name evidence="6" type="primary">ywbI</name>
    <name evidence="6" type="ORF">CDIOL_37420</name>
</gene>
<evidence type="ECO:0000256" key="2">
    <source>
        <dbReference type="ARBA" id="ARBA00023015"/>
    </source>
</evidence>
<evidence type="ECO:0000259" key="5">
    <source>
        <dbReference type="PROSITE" id="PS50931"/>
    </source>
</evidence>
<reference evidence="6 7" key="1">
    <citation type="submission" date="2019-06" db="EMBL/GenBank/DDBJ databases">
        <title>Draft genome sequence of Clostridium diolis DSM 15410.</title>
        <authorList>
            <person name="Kobayashi H."/>
            <person name="Tanizawa Y."/>
            <person name="Tohno M."/>
        </authorList>
    </citation>
    <scope>NUCLEOTIDE SEQUENCE [LARGE SCALE GENOMIC DNA]</scope>
    <source>
        <strain evidence="6 7">DSM 15410</strain>
    </source>
</reference>